<evidence type="ECO:0000313" key="2">
    <source>
        <dbReference type="Proteomes" id="UP000184267"/>
    </source>
</evidence>
<reference evidence="1 2" key="1">
    <citation type="submission" date="2016-10" db="EMBL/GenBank/DDBJ databases">
        <title>Genome sequence of the basidiomycete white-rot fungus Trametes pubescens.</title>
        <authorList>
            <person name="Makela M.R."/>
            <person name="Granchi Z."/>
            <person name="Peng M."/>
            <person name="De Vries R.P."/>
            <person name="Grigoriev I."/>
            <person name="Riley R."/>
            <person name="Hilden K."/>
        </authorList>
    </citation>
    <scope>NUCLEOTIDE SEQUENCE [LARGE SCALE GENOMIC DNA]</scope>
    <source>
        <strain evidence="1 2">FBCC735</strain>
    </source>
</reference>
<dbReference type="EMBL" id="MNAD01001557">
    <property type="protein sequence ID" value="OJT04180.1"/>
    <property type="molecule type" value="Genomic_DNA"/>
</dbReference>
<proteinExistence type="predicted"/>
<name>A0A1M2V941_TRAPU</name>
<keyword evidence="2" id="KW-1185">Reference proteome</keyword>
<organism evidence="1 2">
    <name type="scientific">Trametes pubescens</name>
    <name type="common">White-rot fungus</name>
    <dbReference type="NCBI Taxonomy" id="154538"/>
    <lineage>
        <taxon>Eukaryota</taxon>
        <taxon>Fungi</taxon>
        <taxon>Dikarya</taxon>
        <taxon>Basidiomycota</taxon>
        <taxon>Agaricomycotina</taxon>
        <taxon>Agaricomycetes</taxon>
        <taxon>Polyporales</taxon>
        <taxon>Polyporaceae</taxon>
        <taxon>Trametes</taxon>
    </lineage>
</organism>
<comment type="caution">
    <text evidence="1">The sequence shown here is derived from an EMBL/GenBank/DDBJ whole genome shotgun (WGS) entry which is preliminary data.</text>
</comment>
<dbReference type="AlphaFoldDB" id="A0A1M2V941"/>
<evidence type="ECO:0000313" key="1">
    <source>
        <dbReference type="EMBL" id="OJT04180.1"/>
    </source>
</evidence>
<dbReference type="Proteomes" id="UP000184267">
    <property type="component" value="Unassembled WGS sequence"/>
</dbReference>
<protein>
    <submittedName>
        <fullName evidence="1">Uncharacterized protein</fullName>
    </submittedName>
</protein>
<accession>A0A1M2V941</accession>
<sequence length="107" mass="11901">MLIDQDLAVDATKQQTNRGFEVTAGTTSFVVTHVLTNEALCSEVCHLYLHGLESFESRGLRGVREGGALDFYNLYAPLPLSSHDTLLGPDAIRSLKIAREWLKRVRV</sequence>
<gene>
    <name evidence="1" type="ORF">TRAPUB_5132</name>
</gene>